<keyword evidence="2 5" id="KW-0812">Transmembrane</keyword>
<comment type="caution">
    <text evidence="6">The sequence shown here is derived from an EMBL/GenBank/DDBJ whole genome shotgun (WGS) entry which is preliminary data.</text>
</comment>
<dbReference type="EMBL" id="QJPH01000541">
    <property type="protein sequence ID" value="PZN70848.1"/>
    <property type="molecule type" value="Genomic_DNA"/>
</dbReference>
<organism evidence="6 7">
    <name type="scientific">Candidatus Methylumidiphilus alinenensis</name>
    <dbReference type="NCBI Taxonomy" id="2202197"/>
    <lineage>
        <taxon>Bacteria</taxon>
        <taxon>Pseudomonadati</taxon>
        <taxon>Pseudomonadota</taxon>
        <taxon>Gammaproteobacteria</taxon>
        <taxon>Methylococcales</taxon>
        <taxon>Candidatus Methylumidiphilus</taxon>
    </lineage>
</organism>
<evidence type="ECO:0000313" key="7">
    <source>
        <dbReference type="Proteomes" id="UP000249396"/>
    </source>
</evidence>
<dbReference type="Gene3D" id="1.20.1530.20">
    <property type="match status" value="1"/>
</dbReference>
<dbReference type="Proteomes" id="UP000249396">
    <property type="component" value="Unassembled WGS sequence"/>
</dbReference>
<keyword evidence="3 5" id="KW-1133">Transmembrane helix</keyword>
<evidence type="ECO:0000256" key="5">
    <source>
        <dbReference type="SAM" id="Phobius"/>
    </source>
</evidence>
<dbReference type="PANTHER" id="PTHR10361">
    <property type="entry name" value="SODIUM-BILE ACID COTRANSPORTER"/>
    <property type="match status" value="1"/>
</dbReference>
<gene>
    <name evidence="6" type="ORF">DM484_27775</name>
</gene>
<evidence type="ECO:0000256" key="3">
    <source>
        <dbReference type="ARBA" id="ARBA00022989"/>
    </source>
</evidence>
<reference evidence="6 7" key="1">
    <citation type="journal article" date="2018" name="Aquat. Microb. Ecol.">
        <title>Gammaproteobacterial methanotrophs dominate.</title>
        <authorList>
            <person name="Rissanen A.J."/>
            <person name="Saarenheimo J."/>
            <person name="Tiirola M."/>
            <person name="Peura S."/>
            <person name="Aalto S.L."/>
            <person name="Karvinen A."/>
            <person name="Nykanen H."/>
        </authorList>
    </citation>
    <scope>NUCLEOTIDE SEQUENCE [LARGE SCALE GENOMIC DNA]</scope>
    <source>
        <strain evidence="6">AMbin10</strain>
    </source>
</reference>
<feature type="transmembrane region" description="Helical" evidence="5">
    <location>
        <begin position="323"/>
        <end position="346"/>
    </location>
</feature>
<feature type="transmembrane region" description="Helical" evidence="5">
    <location>
        <begin position="19"/>
        <end position="40"/>
    </location>
</feature>
<feature type="transmembrane region" description="Helical" evidence="5">
    <location>
        <begin position="196"/>
        <end position="217"/>
    </location>
</feature>
<dbReference type="InterPro" id="IPR004710">
    <property type="entry name" value="Bilac:Na_transpt"/>
</dbReference>
<proteinExistence type="predicted"/>
<protein>
    <submittedName>
        <fullName evidence="6">Na+-dependent transporter</fullName>
    </submittedName>
</protein>
<evidence type="ECO:0000256" key="1">
    <source>
        <dbReference type="ARBA" id="ARBA00004141"/>
    </source>
</evidence>
<sequence length="348" mass="37367">MTSATTPVEVIVHFIHRHFIWIIVSSYIVAAVLPGFGLWIRNLNLGSVTVFQGKLVFSLPPIMLASLLFNAGLGVRTAELKHMLRKPLVLLGGVFGNVAAPMAFIMAVSFAMRFWHNPEEVQQILVGLALVASMPIAGASTAWSQNANGNLALSLGLVLATTLLSPLLTPMVLHAVGFVTTGDYSDDLHELAADGAVSFLGAWVILPSLLGILARWVVGEHRITAVMPYLKLINFGVLVLLNYSNASLALPTALSQPDPDFLAVMLAIVIALCIVAFASGYLLARVFHSDHKETVSLMFGLGMNNNGTGLVIASMALADHPQVMLPIIFYNLVQHLVASTVDIAVFRR</sequence>
<evidence type="ECO:0000256" key="2">
    <source>
        <dbReference type="ARBA" id="ARBA00022692"/>
    </source>
</evidence>
<dbReference type="GO" id="GO:0016020">
    <property type="term" value="C:membrane"/>
    <property type="evidence" value="ECO:0007669"/>
    <property type="project" value="UniProtKB-SubCell"/>
</dbReference>
<evidence type="ECO:0000256" key="4">
    <source>
        <dbReference type="ARBA" id="ARBA00023136"/>
    </source>
</evidence>
<feature type="transmembrane region" description="Helical" evidence="5">
    <location>
        <begin position="87"/>
        <end position="112"/>
    </location>
</feature>
<feature type="transmembrane region" description="Helical" evidence="5">
    <location>
        <begin position="295"/>
        <end position="317"/>
    </location>
</feature>
<dbReference type="PANTHER" id="PTHR10361:SF28">
    <property type="entry name" value="P3 PROTEIN-RELATED"/>
    <property type="match status" value="1"/>
</dbReference>
<feature type="transmembrane region" description="Helical" evidence="5">
    <location>
        <begin position="229"/>
        <end position="249"/>
    </location>
</feature>
<comment type="subcellular location">
    <subcellularLocation>
        <location evidence="1">Membrane</location>
        <topology evidence="1">Multi-pass membrane protein</topology>
    </subcellularLocation>
</comment>
<dbReference type="InterPro" id="IPR038770">
    <property type="entry name" value="Na+/solute_symporter_sf"/>
</dbReference>
<feature type="transmembrane region" description="Helical" evidence="5">
    <location>
        <begin position="124"/>
        <end position="143"/>
    </location>
</feature>
<accession>A0A2W4QSH5</accession>
<dbReference type="Pfam" id="PF01758">
    <property type="entry name" value="SBF"/>
    <property type="match status" value="1"/>
</dbReference>
<feature type="transmembrane region" description="Helical" evidence="5">
    <location>
        <begin position="55"/>
        <end position="75"/>
    </location>
</feature>
<keyword evidence="4 5" id="KW-0472">Membrane</keyword>
<dbReference type="InterPro" id="IPR002657">
    <property type="entry name" value="BilAc:Na_symport/Acr3"/>
</dbReference>
<name>A0A2W4QSH5_9GAMM</name>
<dbReference type="AlphaFoldDB" id="A0A2W4QSH5"/>
<feature type="transmembrane region" description="Helical" evidence="5">
    <location>
        <begin position="155"/>
        <end position="176"/>
    </location>
</feature>
<feature type="transmembrane region" description="Helical" evidence="5">
    <location>
        <begin position="261"/>
        <end position="283"/>
    </location>
</feature>
<evidence type="ECO:0000313" key="6">
    <source>
        <dbReference type="EMBL" id="PZN70848.1"/>
    </source>
</evidence>